<protein>
    <submittedName>
        <fullName evidence="1">Uncharacterized protein</fullName>
    </submittedName>
</protein>
<dbReference type="Proteomes" id="UP000234474">
    <property type="component" value="Unassembled WGS sequence"/>
</dbReference>
<evidence type="ECO:0000313" key="1">
    <source>
        <dbReference type="EMBL" id="PKX88246.1"/>
    </source>
</evidence>
<sequence length="56" mass="5928">RKAAAAPRPVLERMGPAGASRHPTLFLRLTSDQVGIPLNLSISISGGKETNRDCLS</sequence>
<reference evidence="2" key="1">
    <citation type="journal article" date="2018" name="Proc. Natl. Acad. Sci. U.S.A.">
        <title>Linking secondary metabolites to gene clusters through genome sequencing of six diverse Aspergillus species.</title>
        <authorList>
            <person name="Kaerboelling I."/>
            <person name="Vesth T.C."/>
            <person name="Frisvad J.C."/>
            <person name="Nybo J.L."/>
            <person name="Theobald S."/>
            <person name="Kuo A."/>
            <person name="Bowyer P."/>
            <person name="Matsuda Y."/>
            <person name="Mondo S."/>
            <person name="Lyhne E.K."/>
            <person name="Kogle M.E."/>
            <person name="Clum A."/>
            <person name="Lipzen A."/>
            <person name="Salamov A."/>
            <person name="Ngan C.Y."/>
            <person name="Daum C."/>
            <person name="Chiniquy J."/>
            <person name="Barry K."/>
            <person name="LaButti K."/>
            <person name="Haridas S."/>
            <person name="Simmons B.A."/>
            <person name="Magnuson J.K."/>
            <person name="Mortensen U.H."/>
            <person name="Larsen T.O."/>
            <person name="Grigoriev I.V."/>
            <person name="Baker S.E."/>
            <person name="Andersen M.R."/>
        </authorList>
    </citation>
    <scope>NUCLEOTIDE SEQUENCE [LARGE SCALE GENOMIC DNA]</scope>
    <source>
        <strain evidence="2">IBT 16806</strain>
    </source>
</reference>
<dbReference type="EMBL" id="MSZS01000029">
    <property type="protein sequence ID" value="PKX88246.1"/>
    <property type="molecule type" value="Genomic_DNA"/>
</dbReference>
<dbReference type="VEuPathDB" id="FungiDB:P174DRAFT_479562"/>
<feature type="non-terminal residue" evidence="1">
    <location>
        <position position="1"/>
    </location>
</feature>
<keyword evidence="2" id="KW-1185">Reference proteome</keyword>
<evidence type="ECO:0000313" key="2">
    <source>
        <dbReference type="Proteomes" id="UP000234474"/>
    </source>
</evidence>
<dbReference type="AlphaFoldDB" id="A0A2I1BSB5"/>
<feature type="non-terminal residue" evidence="1">
    <location>
        <position position="56"/>
    </location>
</feature>
<proteinExistence type="predicted"/>
<comment type="caution">
    <text evidence="1">The sequence shown here is derived from an EMBL/GenBank/DDBJ whole genome shotgun (WGS) entry which is preliminary data.</text>
</comment>
<dbReference type="OrthoDB" id="1747352at2759"/>
<name>A0A2I1BSB5_ASPN1</name>
<gene>
    <name evidence="1" type="ORF">P174DRAFT_479562</name>
</gene>
<organism evidence="1 2">
    <name type="scientific">Aspergillus novofumigatus (strain IBT 16806)</name>
    <dbReference type="NCBI Taxonomy" id="1392255"/>
    <lineage>
        <taxon>Eukaryota</taxon>
        <taxon>Fungi</taxon>
        <taxon>Dikarya</taxon>
        <taxon>Ascomycota</taxon>
        <taxon>Pezizomycotina</taxon>
        <taxon>Eurotiomycetes</taxon>
        <taxon>Eurotiomycetidae</taxon>
        <taxon>Eurotiales</taxon>
        <taxon>Aspergillaceae</taxon>
        <taxon>Aspergillus</taxon>
        <taxon>Aspergillus subgen. Fumigati</taxon>
    </lineage>
</organism>
<accession>A0A2I1BSB5</accession>